<keyword evidence="1" id="KW-0472">Membrane</keyword>
<reference evidence="3" key="1">
    <citation type="submission" date="2021-05" db="EMBL/GenBank/DDBJ databases">
        <title>The genome of the haptophyte Pavlova lutheri (Diacronema luteri, Pavlovales) - a model for lipid biosynthesis in eukaryotic algae.</title>
        <authorList>
            <person name="Hulatt C.J."/>
            <person name="Posewitz M.C."/>
        </authorList>
    </citation>
    <scope>NUCLEOTIDE SEQUENCE</scope>
    <source>
        <strain evidence="3">NIVA-4/92</strain>
    </source>
</reference>
<gene>
    <name evidence="3" type="ORF">KFE25_009499</name>
</gene>
<feature type="transmembrane region" description="Helical" evidence="1">
    <location>
        <begin position="238"/>
        <end position="260"/>
    </location>
</feature>
<dbReference type="OMA" id="HANTIKW"/>
<feature type="chain" id="PRO_5035243976" evidence="2">
    <location>
        <begin position="19"/>
        <end position="387"/>
    </location>
</feature>
<keyword evidence="4" id="KW-1185">Reference proteome</keyword>
<comment type="caution">
    <text evidence="3">The sequence shown here is derived from an EMBL/GenBank/DDBJ whole genome shotgun (WGS) entry which is preliminary data.</text>
</comment>
<evidence type="ECO:0000256" key="1">
    <source>
        <dbReference type="SAM" id="Phobius"/>
    </source>
</evidence>
<keyword evidence="1" id="KW-1133">Transmembrane helix</keyword>
<organism evidence="3 4">
    <name type="scientific">Diacronema lutheri</name>
    <name type="common">Unicellular marine alga</name>
    <name type="synonym">Monochrysis lutheri</name>
    <dbReference type="NCBI Taxonomy" id="2081491"/>
    <lineage>
        <taxon>Eukaryota</taxon>
        <taxon>Haptista</taxon>
        <taxon>Haptophyta</taxon>
        <taxon>Pavlovophyceae</taxon>
        <taxon>Pavlovales</taxon>
        <taxon>Pavlovaceae</taxon>
        <taxon>Diacronema</taxon>
    </lineage>
</organism>
<evidence type="ECO:0000313" key="3">
    <source>
        <dbReference type="EMBL" id="KAG8471078.1"/>
    </source>
</evidence>
<proteinExistence type="predicted"/>
<evidence type="ECO:0000256" key="2">
    <source>
        <dbReference type="SAM" id="SignalP"/>
    </source>
</evidence>
<evidence type="ECO:0000313" key="4">
    <source>
        <dbReference type="Proteomes" id="UP000751190"/>
    </source>
</evidence>
<keyword evidence="2" id="KW-0732">Signal</keyword>
<sequence>MAIVALVHLLTIATSGNATVGAGNAMTLEDHAALEQNAALYGGASVVATTATANGTRFVPADATPVAVADAIDALAHMSSAPPYPVVIASLLSNSIVTILVFGPPRSVQESRSALKERVRQATQLTFLLLAIACTARDVLGVWRVARDMRYGWWTRLHGALVLWLISPNVAKAFSMYSVYALHANTIKWAQMHGVPGSERLRPDDTVGFFAMKLISFTVTLYMYAAVASVAWSAPTLLAYVYVLLPTLLTIVVGGTWALAPAVRRAASALHARGRHVALEATQPLSLDAQAAALMAVESPKSFDYESQHEAFVQTGATLSGWVHFLLTPLYAPIVAAIVTTNARLVCGHGYWRSLEDTFAQRHFDAWLARMTASAQGALFDCVWLML</sequence>
<keyword evidence="1" id="KW-0812">Transmembrane</keyword>
<feature type="signal peptide" evidence="2">
    <location>
        <begin position="1"/>
        <end position="18"/>
    </location>
</feature>
<feature type="transmembrane region" description="Helical" evidence="1">
    <location>
        <begin position="84"/>
        <end position="104"/>
    </location>
</feature>
<dbReference type="Proteomes" id="UP000751190">
    <property type="component" value="Unassembled WGS sequence"/>
</dbReference>
<dbReference type="EMBL" id="JAGTXO010000001">
    <property type="protein sequence ID" value="KAG8471078.1"/>
    <property type="molecule type" value="Genomic_DNA"/>
</dbReference>
<dbReference type="AlphaFoldDB" id="A0A8J5XMQ0"/>
<name>A0A8J5XMQ0_DIALT</name>
<protein>
    <submittedName>
        <fullName evidence="3">Uncharacterized protein</fullName>
    </submittedName>
</protein>
<accession>A0A8J5XMQ0</accession>
<feature type="transmembrane region" description="Helical" evidence="1">
    <location>
        <begin position="161"/>
        <end position="182"/>
    </location>
</feature>
<feature type="transmembrane region" description="Helical" evidence="1">
    <location>
        <begin position="210"/>
        <end position="232"/>
    </location>
</feature>
<feature type="transmembrane region" description="Helical" evidence="1">
    <location>
        <begin position="125"/>
        <end position="146"/>
    </location>
</feature>